<comment type="caution">
    <text evidence="2">The sequence shown here is derived from an EMBL/GenBank/DDBJ whole genome shotgun (WGS) entry which is preliminary data.</text>
</comment>
<dbReference type="InterPro" id="IPR008136">
    <property type="entry name" value="CinA_C"/>
</dbReference>
<dbReference type="SUPFAM" id="SSF142433">
    <property type="entry name" value="CinA-like"/>
    <property type="match status" value="1"/>
</dbReference>
<evidence type="ECO:0000259" key="1">
    <source>
        <dbReference type="Pfam" id="PF02464"/>
    </source>
</evidence>
<sequence>MTDLGKRVHLLLRAEGSTVSTAESLTGGRLAVRFTDVPGVSETFLGGAVTYATALKMSLLGVDEEIVVRHGVVSAECARAMASGVRAVTGSTYGLSTTGVAGPDDQEGKPAGTVYVGLAGPGFVVSELLELQGDRTEIQEATCEAVLAALEVRLREQTALR</sequence>
<reference evidence="2 3" key="1">
    <citation type="journal article" date="2019" name="Int. J. Syst. Evol. Microbiol.">
        <title>The Global Catalogue of Microorganisms (GCM) 10K type strain sequencing project: providing services to taxonomists for standard genome sequencing and annotation.</title>
        <authorList>
            <consortium name="The Broad Institute Genomics Platform"/>
            <consortium name="The Broad Institute Genome Sequencing Center for Infectious Disease"/>
            <person name="Wu L."/>
            <person name="Ma J."/>
        </authorList>
    </citation>
    <scope>NUCLEOTIDE SEQUENCE [LARGE SCALE GENOMIC DNA]</scope>
    <source>
        <strain evidence="2 3">JCM 15309</strain>
    </source>
</reference>
<dbReference type="EMBL" id="BAAAPB010000008">
    <property type="protein sequence ID" value="GAA1977870.1"/>
    <property type="molecule type" value="Genomic_DNA"/>
</dbReference>
<proteinExistence type="predicted"/>
<feature type="domain" description="CinA C-terminal" evidence="1">
    <location>
        <begin position="3"/>
        <end position="151"/>
    </location>
</feature>
<evidence type="ECO:0000313" key="2">
    <source>
        <dbReference type="EMBL" id="GAA1977870.1"/>
    </source>
</evidence>
<protein>
    <submittedName>
        <fullName evidence="2">CinA family protein</fullName>
    </submittedName>
</protein>
<dbReference type="NCBIfam" id="TIGR00199">
    <property type="entry name" value="PncC_domain"/>
    <property type="match status" value="1"/>
</dbReference>
<organism evidence="2 3">
    <name type="scientific">Nocardioides panacihumi</name>
    <dbReference type="NCBI Taxonomy" id="400774"/>
    <lineage>
        <taxon>Bacteria</taxon>
        <taxon>Bacillati</taxon>
        <taxon>Actinomycetota</taxon>
        <taxon>Actinomycetes</taxon>
        <taxon>Propionibacteriales</taxon>
        <taxon>Nocardioidaceae</taxon>
        <taxon>Nocardioides</taxon>
    </lineage>
</organism>
<gene>
    <name evidence="2" type="ORF">GCM10009798_43870</name>
</gene>
<dbReference type="RefSeq" id="WP_344048687.1">
    <property type="nucleotide sequence ID" value="NZ_BAAAPB010000008.1"/>
</dbReference>
<dbReference type="Pfam" id="PF02464">
    <property type="entry name" value="CinA"/>
    <property type="match status" value="1"/>
</dbReference>
<accession>A0ABN2S041</accession>
<evidence type="ECO:0000313" key="3">
    <source>
        <dbReference type="Proteomes" id="UP001500571"/>
    </source>
</evidence>
<dbReference type="InterPro" id="IPR036653">
    <property type="entry name" value="CinA-like_C"/>
</dbReference>
<name>A0ABN2S041_9ACTN</name>
<keyword evidence="3" id="KW-1185">Reference proteome</keyword>
<dbReference type="Gene3D" id="3.90.950.20">
    <property type="entry name" value="CinA-like"/>
    <property type="match status" value="1"/>
</dbReference>
<dbReference type="Proteomes" id="UP001500571">
    <property type="component" value="Unassembled WGS sequence"/>
</dbReference>